<evidence type="ECO:0000256" key="6">
    <source>
        <dbReference type="ARBA" id="ARBA00023004"/>
    </source>
</evidence>
<sequence length="227" mass="25216">MLVTIPDLLSADELAHIRSVLEGTDWIDGRNTAGDQAALVKRNLQVPADSPEARDLGNIVLQALSRSPTYSSAALPLNVLPPMFNRYDEGMTFGAHVDGSIRVIPQTAQRIRTDVSTTVFITPPEDYDGGELIVHDTYGQHSVKLPAGHAVIYPATSLHSVTPVTRGSRWASFFWAQSMVRDSWRRNMLYDLDQSIMRIRAQLPDDDPGVTGITAHYHNLIRQWSEV</sequence>
<accession>A0A1I0VWE8</accession>
<dbReference type="InterPro" id="IPR044862">
    <property type="entry name" value="Pro_4_hyd_alph_FE2OG_OXY"/>
</dbReference>
<dbReference type="Gene3D" id="4.10.860.20">
    <property type="entry name" value="Rabenosyn, Rab binding domain"/>
    <property type="match status" value="1"/>
</dbReference>
<evidence type="ECO:0000259" key="8">
    <source>
        <dbReference type="PROSITE" id="PS51471"/>
    </source>
</evidence>
<dbReference type="GO" id="GO:0006879">
    <property type="term" value="P:intracellular iron ion homeostasis"/>
    <property type="evidence" value="ECO:0007669"/>
    <property type="project" value="TreeGrafter"/>
</dbReference>
<dbReference type="Proteomes" id="UP000198796">
    <property type="component" value="Unassembled WGS sequence"/>
</dbReference>
<evidence type="ECO:0000313" key="10">
    <source>
        <dbReference type="Proteomes" id="UP000198796"/>
    </source>
</evidence>
<dbReference type="OrthoDB" id="9812472at2"/>
<comment type="cofactor">
    <cofactor evidence="1 7">
        <name>L-ascorbate</name>
        <dbReference type="ChEBI" id="CHEBI:38290"/>
    </cofactor>
</comment>
<keyword evidence="5 7" id="KW-0560">Oxidoreductase</keyword>
<feature type="binding site" evidence="7">
    <location>
        <position position="98"/>
    </location>
    <ligand>
        <name>Fe cation</name>
        <dbReference type="ChEBI" id="CHEBI:24875"/>
    </ligand>
</feature>
<protein>
    <submittedName>
        <fullName evidence="9">PKHD-type hydroxylase</fullName>
    </submittedName>
</protein>
<name>A0A1I0VWE8_9RHOB</name>
<gene>
    <name evidence="9" type="ORF">SAMN05421688_1045</name>
</gene>
<keyword evidence="4 7" id="KW-0223">Dioxygenase</keyword>
<dbReference type="GO" id="GO:0005506">
    <property type="term" value="F:iron ion binding"/>
    <property type="evidence" value="ECO:0007669"/>
    <property type="project" value="UniProtKB-UniRule"/>
</dbReference>
<keyword evidence="6 7" id="KW-0408">Iron</keyword>
<dbReference type="STRING" id="871651.SAMN05421688_1045"/>
<dbReference type="GO" id="GO:0031418">
    <property type="term" value="F:L-ascorbic acid binding"/>
    <property type="evidence" value="ECO:0007669"/>
    <property type="project" value="UniProtKB-KW"/>
</dbReference>
<dbReference type="InterPro" id="IPR023550">
    <property type="entry name" value="PKHD_hydroxylase"/>
</dbReference>
<dbReference type="GO" id="GO:0016706">
    <property type="term" value="F:2-oxoglutarate-dependent dioxygenase activity"/>
    <property type="evidence" value="ECO:0007669"/>
    <property type="project" value="UniProtKB-UniRule"/>
</dbReference>
<dbReference type="NCBIfam" id="NF003974">
    <property type="entry name" value="PRK05467.1-3"/>
    <property type="match status" value="1"/>
</dbReference>
<organism evidence="9 10">
    <name type="scientific">Poseidonocella pacifica</name>
    <dbReference type="NCBI Taxonomy" id="871651"/>
    <lineage>
        <taxon>Bacteria</taxon>
        <taxon>Pseudomonadati</taxon>
        <taxon>Pseudomonadota</taxon>
        <taxon>Alphaproteobacteria</taxon>
        <taxon>Rhodobacterales</taxon>
        <taxon>Roseobacteraceae</taxon>
        <taxon>Poseidonocella</taxon>
    </lineage>
</organism>
<dbReference type="PANTHER" id="PTHR41536">
    <property type="entry name" value="PKHD-TYPE HYDROXYLASE YBIX"/>
    <property type="match status" value="1"/>
</dbReference>
<reference evidence="9 10" key="1">
    <citation type="submission" date="2016-10" db="EMBL/GenBank/DDBJ databases">
        <authorList>
            <person name="de Groot N.N."/>
        </authorList>
    </citation>
    <scope>NUCLEOTIDE SEQUENCE [LARGE SCALE GENOMIC DNA]</scope>
    <source>
        <strain evidence="9 10">DSM 29316</strain>
    </source>
</reference>
<dbReference type="InterPro" id="IPR005123">
    <property type="entry name" value="Oxoglu/Fe-dep_dioxygenase_dom"/>
</dbReference>
<evidence type="ECO:0000256" key="4">
    <source>
        <dbReference type="ARBA" id="ARBA00022964"/>
    </source>
</evidence>
<feature type="domain" description="Fe2OG dioxygenase" evidence="8">
    <location>
        <begin position="78"/>
        <end position="178"/>
    </location>
</feature>
<keyword evidence="3 7" id="KW-0847">Vitamin C</keyword>
<dbReference type="HAMAP" id="MF_00657">
    <property type="entry name" value="Hydroxyl_YbiX"/>
    <property type="match status" value="1"/>
</dbReference>
<evidence type="ECO:0000256" key="1">
    <source>
        <dbReference type="ARBA" id="ARBA00001961"/>
    </source>
</evidence>
<evidence type="ECO:0000256" key="3">
    <source>
        <dbReference type="ARBA" id="ARBA00022896"/>
    </source>
</evidence>
<dbReference type="RefSeq" id="WP_092061198.1">
    <property type="nucleotide sequence ID" value="NZ_FOJU01000001.1"/>
</dbReference>
<feature type="binding site" evidence="7">
    <location>
        <position position="159"/>
    </location>
    <ligand>
        <name>Fe cation</name>
        <dbReference type="ChEBI" id="CHEBI:24875"/>
    </ligand>
</feature>
<evidence type="ECO:0000256" key="7">
    <source>
        <dbReference type="HAMAP-Rule" id="MF_00657"/>
    </source>
</evidence>
<evidence type="ECO:0000313" key="9">
    <source>
        <dbReference type="EMBL" id="SFA80518.1"/>
    </source>
</evidence>
<dbReference type="InterPro" id="IPR006620">
    <property type="entry name" value="Pro_4_hyd_alph"/>
</dbReference>
<dbReference type="InterPro" id="IPR041097">
    <property type="entry name" value="PKHD_C"/>
</dbReference>
<keyword evidence="10" id="KW-1185">Reference proteome</keyword>
<dbReference type="NCBIfam" id="NF003975">
    <property type="entry name" value="PRK05467.1-4"/>
    <property type="match status" value="1"/>
</dbReference>
<dbReference type="GO" id="GO:0006974">
    <property type="term" value="P:DNA damage response"/>
    <property type="evidence" value="ECO:0007669"/>
    <property type="project" value="TreeGrafter"/>
</dbReference>
<feature type="binding site" evidence="7">
    <location>
        <position position="169"/>
    </location>
    <ligand>
        <name>2-oxoglutarate</name>
        <dbReference type="ChEBI" id="CHEBI:16810"/>
    </ligand>
</feature>
<dbReference type="Pfam" id="PF18331">
    <property type="entry name" value="PKHD_C"/>
    <property type="match status" value="1"/>
</dbReference>
<evidence type="ECO:0000256" key="2">
    <source>
        <dbReference type="ARBA" id="ARBA00022723"/>
    </source>
</evidence>
<keyword evidence="2 7" id="KW-0479">Metal-binding</keyword>
<dbReference type="EMBL" id="FOJU01000001">
    <property type="protein sequence ID" value="SFA80518.1"/>
    <property type="molecule type" value="Genomic_DNA"/>
</dbReference>
<dbReference type="SUPFAM" id="SSF51197">
    <property type="entry name" value="Clavaminate synthase-like"/>
    <property type="match status" value="1"/>
</dbReference>
<dbReference type="PROSITE" id="PS51471">
    <property type="entry name" value="FE2OG_OXY"/>
    <property type="match status" value="1"/>
</dbReference>
<dbReference type="Pfam" id="PF13640">
    <property type="entry name" value="2OG-FeII_Oxy_3"/>
    <property type="match status" value="1"/>
</dbReference>
<proteinExistence type="inferred from homology"/>
<comment type="cofactor">
    <cofactor evidence="7">
        <name>Fe(2+)</name>
        <dbReference type="ChEBI" id="CHEBI:29033"/>
    </cofactor>
    <text evidence="7">Binds 1 Fe(2+) ion per subunit.</text>
</comment>
<dbReference type="SMART" id="SM00702">
    <property type="entry name" value="P4Hc"/>
    <property type="match status" value="1"/>
</dbReference>
<dbReference type="PANTHER" id="PTHR41536:SF1">
    <property type="entry name" value="PKHD-TYPE HYDROXYLASE YBIX"/>
    <property type="match status" value="1"/>
</dbReference>
<evidence type="ECO:0000256" key="5">
    <source>
        <dbReference type="ARBA" id="ARBA00023002"/>
    </source>
</evidence>
<dbReference type="AlphaFoldDB" id="A0A1I0VWE8"/>
<feature type="binding site" evidence="7">
    <location>
        <position position="96"/>
    </location>
    <ligand>
        <name>Fe cation</name>
        <dbReference type="ChEBI" id="CHEBI:24875"/>
    </ligand>
</feature>
<dbReference type="Gene3D" id="2.60.120.620">
    <property type="entry name" value="q2cbj1_9rhob like domain"/>
    <property type="match status" value="1"/>
</dbReference>